<dbReference type="PANTHER" id="PTHR13618:SF1">
    <property type="entry name" value="PROTEIN ROGDI HOMOLOG"/>
    <property type="match status" value="1"/>
</dbReference>
<name>A0A815JYM4_9BILA</name>
<reference evidence="2" key="1">
    <citation type="submission" date="2021-02" db="EMBL/GenBank/DDBJ databases">
        <authorList>
            <person name="Nowell W R."/>
        </authorList>
    </citation>
    <scope>NUCLEOTIDE SEQUENCE</scope>
</reference>
<dbReference type="Pfam" id="PF10259">
    <property type="entry name" value="Rogdi_lz"/>
    <property type="match status" value="1"/>
</dbReference>
<evidence type="ECO:0000313" key="2">
    <source>
        <dbReference type="EMBL" id="CAF1384107.1"/>
    </source>
</evidence>
<evidence type="ECO:0000256" key="1">
    <source>
        <dbReference type="ARBA" id="ARBA00005535"/>
    </source>
</evidence>
<feature type="non-terminal residue" evidence="2">
    <location>
        <position position="1"/>
    </location>
</feature>
<dbReference type="EMBL" id="CAJOBC010082001">
    <property type="protein sequence ID" value="CAF4279163.1"/>
    <property type="molecule type" value="Genomic_DNA"/>
</dbReference>
<gene>
    <name evidence="2" type="ORF">GPM918_LOCUS32473</name>
    <name evidence="3" type="ORF">SRO942_LOCUS33143</name>
</gene>
<sequence length="200" mass="22854">MDEKAELIEECKVLRLELDNLMINDFDRVLTETNEILKTAIKTLKRSNDPTLSNGDSNVHPLVLSLTHPQNSEILKCTVTLHGSDIVAGEVLYKAGGKVSPPMNSVFKTNIVPSQMKYWFLQQLHECKHHLEQALRYIQLTDFERNFEQMNKAIHVIFTPPIPENMAFSFYVQGTKLSFAVYHCGQGKTSGYFKHVVCHF</sequence>
<comment type="caution">
    <text evidence="2">The sequence shown here is derived from an EMBL/GenBank/DDBJ whole genome shotgun (WGS) entry which is preliminary data.</text>
</comment>
<evidence type="ECO:0000313" key="4">
    <source>
        <dbReference type="Proteomes" id="UP000663829"/>
    </source>
</evidence>
<dbReference type="InterPro" id="IPR028241">
    <property type="entry name" value="RAVE2/Rogdi"/>
</dbReference>
<organism evidence="2 4">
    <name type="scientific">Didymodactylos carnosus</name>
    <dbReference type="NCBI Taxonomy" id="1234261"/>
    <lineage>
        <taxon>Eukaryota</taxon>
        <taxon>Metazoa</taxon>
        <taxon>Spiralia</taxon>
        <taxon>Gnathifera</taxon>
        <taxon>Rotifera</taxon>
        <taxon>Eurotatoria</taxon>
        <taxon>Bdelloidea</taxon>
        <taxon>Philodinida</taxon>
        <taxon>Philodinidae</taxon>
        <taxon>Didymodactylos</taxon>
    </lineage>
</organism>
<dbReference type="PANTHER" id="PTHR13618">
    <property type="entry name" value="LEUCINE ZIPPER CONTAINING TRANSCRIPTION FACTOR LZF1"/>
    <property type="match status" value="1"/>
</dbReference>
<dbReference type="AlphaFoldDB" id="A0A815JYM4"/>
<accession>A0A815JYM4</accession>
<proteinExistence type="inferred from homology"/>
<dbReference type="EMBL" id="CAJNOQ010016598">
    <property type="protein sequence ID" value="CAF1384107.1"/>
    <property type="molecule type" value="Genomic_DNA"/>
</dbReference>
<keyword evidence="4" id="KW-1185">Reference proteome</keyword>
<dbReference type="Proteomes" id="UP000663829">
    <property type="component" value="Unassembled WGS sequence"/>
</dbReference>
<dbReference type="OrthoDB" id="66510at2759"/>
<dbReference type="GO" id="GO:0043291">
    <property type="term" value="C:RAVE complex"/>
    <property type="evidence" value="ECO:0007669"/>
    <property type="project" value="TreeGrafter"/>
</dbReference>
<evidence type="ECO:0000313" key="3">
    <source>
        <dbReference type="EMBL" id="CAF4279163.1"/>
    </source>
</evidence>
<comment type="similarity">
    <text evidence="1">Belongs to the rogdi family.</text>
</comment>
<protein>
    <submittedName>
        <fullName evidence="2">Uncharacterized protein</fullName>
    </submittedName>
</protein>
<dbReference type="Proteomes" id="UP000681722">
    <property type="component" value="Unassembled WGS sequence"/>
</dbReference>